<gene>
    <name evidence="3" type="ORF">ERS852540_01247</name>
</gene>
<accession>A0A174ZSG6</accession>
<evidence type="ECO:0000256" key="2">
    <source>
        <dbReference type="SAM" id="SignalP"/>
    </source>
</evidence>
<dbReference type="Pfam" id="PF18952">
    <property type="entry name" value="DUF5696"/>
    <property type="match status" value="1"/>
</dbReference>
<feature type="chain" id="PRO_5008039013" description="DUF5057 domain-containing protein" evidence="2">
    <location>
        <begin position="29"/>
        <end position="785"/>
    </location>
</feature>
<feature type="compositionally biased region" description="Basic and acidic residues" evidence="1">
    <location>
        <begin position="51"/>
        <end position="73"/>
    </location>
</feature>
<keyword evidence="2" id="KW-0732">Signal</keyword>
<proteinExistence type="predicted"/>
<evidence type="ECO:0000313" key="4">
    <source>
        <dbReference type="Proteomes" id="UP000095662"/>
    </source>
</evidence>
<dbReference type="EMBL" id="CZBY01000008">
    <property type="protein sequence ID" value="CUQ86180.1"/>
    <property type="molecule type" value="Genomic_DNA"/>
</dbReference>
<evidence type="ECO:0000313" key="3">
    <source>
        <dbReference type="EMBL" id="CUQ86180.1"/>
    </source>
</evidence>
<evidence type="ECO:0000256" key="1">
    <source>
        <dbReference type="SAM" id="MobiDB-lite"/>
    </source>
</evidence>
<dbReference type="InterPro" id="IPR043751">
    <property type="entry name" value="DUF5696"/>
</dbReference>
<dbReference type="AlphaFoldDB" id="A0A174ZSG6"/>
<feature type="region of interest" description="Disordered" evidence="1">
    <location>
        <begin position="29"/>
        <end position="79"/>
    </location>
</feature>
<name>A0A174ZSG6_9FIRM</name>
<reference evidence="3 4" key="1">
    <citation type="submission" date="2015-09" db="EMBL/GenBank/DDBJ databases">
        <authorList>
            <consortium name="Pathogen Informatics"/>
        </authorList>
    </citation>
    <scope>NUCLEOTIDE SEQUENCE [LARGE SCALE GENOMIC DNA]</scope>
    <source>
        <strain evidence="3 4">2789STDY5834928</strain>
    </source>
</reference>
<feature type="compositionally biased region" description="Polar residues" evidence="1">
    <location>
        <begin position="29"/>
        <end position="47"/>
    </location>
</feature>
<protein>
    <recommendedName>
        <fullName evidence="5">DUF5057 domain-containing protein</fullName>
    </recommendedName>
</protein>
<dbReference type="STRING" id="39492.ERS852540_01247"/>
<sequence>MIKIRKKILAVLLTAAMLVSMSSLVAWSDEQPTTDDGTSQTEQTTDDGASADDKQDDKKDDKKDDKEKPRTDEEGLADMSVVAENDSYKLYFNESTTNFAVQSKSDNYVWWATPLNADKDENAKTAQKKNMQSPLYVVYGDVSSHTSQRINIYDASIKSGKFSFEPIENGVKVIYRLSKIEAEIPMTITLEKDNVNVSVITEEIKEQQATDTSGLVLLEIGMLQFFNAAGMEDEGYMVVPDGSGAVINYNNRRYNAQAYNSEVYGRDTSIGMLTRPSKTEQVYLPVIGAVTNGEKTNHGYMAIAKSGETCASVNATVSGQNSTSYNNTWFEFKVRAEDTYYMGNRKLTVYEQGKINQPNLTVGYYPLAKENLSYVDIAEAYRNYLIEQKGFKDKSDNITNSYYLDLYGGTIKAQSIAGFPVNLETAATTYEQAQEIIKQLNELGVDDIVANYNDFNGAGIKGMITADVNYAGTLGGKNAYKTLAEYVGSINGKLFASAGITYMKDSGNGYSYTLNACKAITKAYATTNNWDIAFGIPNQVRLVTKTTLSPYYWPDLYNKISKSFTSEGITTISLDDATTLLYSDFSRENYSRADTMNKLVDGYKQFKDAGFTLLASGANAYALPYVDYLTDVPVTSSNFDLFDYDIPFYEIVIHGYLPYTTKAVNASANADDTIMLALLTATPVHYDMMYADPNDFTDSDYETLFYSNYKGWLEPSAKIYKLYQDELKDFANLHITGYNRISGDEMETEFDGGKTIRVNTRKMTLTVNGKEIDLAQYGLKGETDE</sequence>
<dbReference type="Proteomes" id="UP000095662">
    <property type="component" value="Unassembled WGS sequence"/>
</dbReference>
<dbReference type="OrthoDB" id="9793135at2"/>
<evidence type="ECO:0008006" key="5">
    <source>
        <dbReference type="Google" id="ProtNLM"/>
    </source>
</evidence>
<feature type="signal peptide" evidence="2">
    <location>
        <begin position="1"/>
        <end position="28"/>
    </location>
</feature>
<organism evidence="3 4">
    <name type="scientific">[Eubacterium] siraeum</name>
    <dbReference type="NCBI Taxonomy" id="39492"/>
    <lineage>
        <taxon>Bacteria</taxon>
        <taxon>Bacillati</taxon>
        <taxon>Bacillota</taxon>
        <taxon>Clostridia</taxon>
        <taxon>Eubacteriales</taxon>
        <taxon>Oscillospiraceae</taxon>
        <taxon>Oscillospiraceae incertae sedis</taxon>
    </lineage>
</organism>